<feature type="non-terminal residue" evidence="1">
    <location>
        <position position="100"/>
    </location>
</feature>
<dbReference type="AlphaFoldDB" id="A0A699Z8R2"/>
<dbReference type="EMBL" id="BLLF01000450">
    <property type="protein sequence ID" value="GFH11932.1"/>
    <property type="molecule type" value="Genomic_DNA"/>
</dbReference>
<keyword evidence="2" id="KW-1185">Reference proteome</keyword>
<protein>
    <submittedName>
        <fullName evidence="1">Uncharacterized protein</fullName>
    </submittedName>
</protein>
<evidence type="ECO:0000313" key="1">
    <source>
        <dbReference type="EMBL" id="GFH11932.1"/>
    </source>
</evidence>
<organism evidence="1 2">
    <name type="scientific">Haematococcus lacustris</name>
    <name type="common">Green alga</name>
    <name type="synonym">Haematococcus pluvialis</name>
    <dbReference type="NCBI Taxonomy" id="44745"/>
    <lineage>
        <taxon>Eukaryota</taxon>
        <taxon>Viridiplantae</taxon>
        <taxon>Chlorophyta</taxon>
        <taxon>core chlorophytes</taxon>
        <taxon>Chlorophyceae</taxon>
        <taxon>CS clade</taxon>
        <taxon>Chlamydomonadales</taxon>
        <taxon>Haematococcaceae</taxon>
        <taxon>Haematococcus</taxon>
    </lineage>
</organism>
<accession>A0A699Z8R2</accession>
<sequence>MCLVVPAVCSDTPTAALYSSPLPLTPSLQPQLQLDLLPSAPGESATAWAQEAHMHVIRPPCTSLPMQLDMVWQGAVERAVEVAALQLRRQAQAGGCLAVS</sequence>
<evidence type="ECO:0000313" key="2">
    <source>
        <dbReference type="Proteomes" id="UP000485058"/>
    </source>
</evidence>
<comment type="caution">
    <text evidence="1">The sequence shown here is derived from an EMBL/GenBank/DDBJ whole genome shotgun (WGS) entry which is preliminary data.</text>
</comment>
<proteinExistence type="predicted"/>
<reference evidence="1 2" key="1">
    <citation type="submission" date="2020-02" db="EMBL/GenBank/DDBJ databases">
        <title>Draft genome sequence of Haematococcus lacustris strain NIES-144.</title>
        <authorList>
            <person name="Morimoto D."/>
            <person name="Nakagawa S."/>
            <person name="Yoshida T."/>
            <person name="Sawayama S."/>
        </authorList>
    </citation>
    <scope>NUCLEOTIDE SEQUENCE [LARGE SCALE GENOMIC DNA]</scope>
    <source>
        <strain evidence="1 2">NIES-144</strain>
    </source>
</reference>
<gene>
    <name evidence="1" type="ORF">HaLaN_07521</name>
</gene>
<name>A0A699Z8R2_HAELA</name>
<feature type="non-terminal residue" evidence="1">
    <location>
        <position position="1"/>
    </location>
</feature>
<dbReference type="Proteomes" id="UP000485058">
    <property type="component" value="Unassembled WGS sequence"/>
</dbReference>